<name>A0A2X0MJ28_9BASI</name>
<evidence type="ECO:0000313" key="3">
    <source>
        <dbReference type="Proteomes" id="UP000249464"/>
    </source>
</evidence>
<evidence type="ECO:0000256" key="1">
    <source>
        <dbReference type="SAM" id="MobiDB-lite"/>
    </source>
</evidence>
<feature type="region of interest" description="Disordered" evidence="1">
    <location>
        <begin position="251"/>
        <end position="287"/>
    </location>
</feature>
<dbReference type="EMBL" id="FQNC01000081">
    <property type="protein sequence ID" value="SGZ14844.1"/>
    <property type="molecule type" value="Genomic_DNA"/>
</dbReference>
<keyword evidence="3" id="KW-1185">Reference proteome</keyword>
<gene>
    <name evidence="2" type="primary">BQ5605_C029g10623</name>
    <name evidence="2" type="ORF">BQ5605_C029G10623</name>
</gene>
<feature type="compositionally biased region" description="Basic and acidic residues" evidence="1">
    <location>
        <begin position="263"/>
        <end position="280"/>
    </location>
</feature>
<organism evidence="2 3">
    <name type="scientific">Microbotryum silenes-dioicae</name>
    <dbReference type="NCBI Taxonomy" id="796604"/>
    <lineage>
        <taxon>Eukaryota</taxon>
        <taxon>Fungi</taxon>
        <taxon>Dikarya</taxon>
        <taxon>Basidiomycota</taxon>
        <taxon>Pucciniomycotina</taxon>
        <taxon>Microbotryomycetes</taxon>
        <taxon>Microbotryales</taxon>
        <taxon>Microbotryaceae</taxon>
        <taxon>Microbotryum</taxon>
    </lineage>
</organism>
<dbReference type="Proteomes" id="UP000249464">
    <property type="component" value="Unassembled WGS sequence"/>
</dbReference>
<reference evidence="2 3" key="1">
    <citation type="submission" date="2016-11" db="EMBL/GenBank/DDBJ databases">
        <authorList>
            <person name="Jaros S."/>
            <person name="Januszkiewicz K."/>
            <person name="Wedrychowicz H."/>
        </authorList>
    </citation>
    <scope>NUCLEOTIDE SEQUENCE [LARGE SCALE GENOMIC DNA]</scope>
</reference>
<evidence type="ECO:0000313" key="2">
    <source>
        <dbReference type="EMBL" id="SGZ14844.1"/>
    </source>
</evidence>
<proteinExistence type="predicted"/>
<accession>A0A2X0MJ28</accession>
<dbReference type="AlphaFoldDB" id="A0A2X0MJ28"/>
<protein>
    <submittedName>
        <fullName evidence="2">BQ5605_C029g10623 protein</fullName>
    </submittedName>
</protein>
<sequence>MSSSTHIDATLAASIDERIHLEVQRRLREFTLSPVPVSDRESLPNIDIPRHLSRWPADALLSGVKTFSVWDRTLQDRVGATIYEFITTGNLPDRASTIDRENVETFAVQQVSDGVASNVRKSLLTVVSRHQRARAYYEHLNREYNPKSSQSTFQLLHSFFGIPRAPIEEKGFVEWMTEFLDRSNCLESAQITITDVITARGRTLLPDGLDAFRQHMELHNNNKILTPANLMALAHQQVKVHHGTCNVSQRTKIGGMSRTKGRGTRDKSRDVLGTSQERRGRGMSARM</sequence>